<keyword evidence="1" id="KW-0547">Nucleotide-binding</keyword>
<dbReference type="GO" id="GO:0005524">
    <property type="term" value="F:ATP binding"/>
    <property type="evidence" value="ECO:0007669"/>
    <property type="project" value="UniProtKB-KW"/>
</dbReference>
<evidence type="ECO:0000256" key="1">
    <source>
        <dbReference type="ARBA" id="ARBA00022741"/>
    </source>
</evidence>
<proteinExistence type="predicted"/>
<evidence type="ECO:0000256" key="3">
    <source>
        <dbReference type="ARBA" id="ARBA00022840"/>
    </source>
</evidence>
<reference evidence="6" key="1">
    <citation type="journal article" date="2020" name="mSystems">
        <title>Genome- and Community-Level Interaction Insights into Carbon Utilization and Element Cycling Functions of Hydrothermarchaeota in Hydrothermal Sediment.</title>
        <authorList>
            <person name="Zhou Z."/>
            <person name="Liu Y."/>
            <person name="Xu W."/>
            <person name="Pan J."/>
            <person name="Luo Z.H."/>
            <person name="Li M."/>
        </authorList>
    </citation>
    <scope>NUCLEOTIDE SEQUENCE [LARGE SCALE GENOMIC DNA]</scope>
    <source>
        <strain evidence="6">SpSt-456</strain>
    </source>
</reference>
<dbReference type="Pfam" id="PF02682">
    <property type="entry name" value="CT_C_D"/>
    <property type="match status" value="1"/>
</dbReference>
<accession>A0A832EAV6</accession>
<dbReference type="Gene3D" id="2.40.100.10">
    <property type="entry name" value="Cyclophilin-like"/>
    <property type="match status" value="1"/>
</dbReference>
<dbReference type="Gene3D" id="3.30.1360.40">
    <property type="match status" value="1"/>
</dbReference>
<evidence type="ECO:0000259" key="5">
    <source>
        <dbReference type="SMART" id="SM00796"/>
    </source>
</evidence>
<dbReference type="InterPro" id="IPR003833">
    <property type="entry name" value="CT_C_D"/>
</dbReference>
<protein>
    <submittedName>
        <fullName evidence="6">5-oxoprolinase subunit PxpB</fullName>
        <ecNumber evidence="6">3.5.2.9</ecNumber>
    </submittedName>
</protein>
<dbReference type="PANTHER" id="PTHR34698:SF2">
    <property type="entry name" value="5-OXOPROLINASE SUBUNIT B"/>
    <property type="match status" value="1"/>
</dbReference>
<dbReference type="SUPFAM" id="SSF160467">
    <property type="entry name" value="PH0987 N-terminal domain-like"/>
    <property type="match status" value="1"/>
</dbReference>
<dbReference type="PANTHER" id="PTHR34698">
    <property type="entry name" value="5-OXOPROLINASE SUBUNIT B"/>
    <property type="match status" value="1"/>
</dbReference>
<sequence>MSRSPKKNERQPMEEQTRIPFSGPPPHGRADFPRFRICGDTALSVELGEGIDPAVNRRVHALYRTLKRRALPGILSLNPTYRSLFLQYDPTACSFERLMTVVEQALCGLEDSSKGSGPVLDVPVCYGDEFGPDLAEVAAFHGLTQEEVIQRHTAPVYHVYMIGFTPGFPYLGGLDPALYTPRKAVPRSKVPAGSVGIAEQQTGIYPIESPGGWQLIGRTPLKLFDLHRDPPFLVEAGMGVRFHAISREDYESLSH</sequence>
<dbReference type="GO" id="GO:0017168">
    <property type="term" value="F:5-oxoprolinase (ATP-hydrolyzing) activity"/>
    <property type="evidence" value="ECO:0007669"/>
    <property type="project" value="UniProtKB-EC"/>
</dbReference>
<evidence type="ECO:0000256" key="2">
    <source>
        <dbReference type="ARBA" id="ARBA00022801"/>
    </source>
</evidence>
<organism evidence="6">
    <name type="scientific">Desulfacinum infernum</name>
    <dbReference type="NCBI Taxonomy" id="35837"/>
    <lineage>
        <taxon>Bacteria</taxon>
        <taxon>Pseudomonadati</taxon>
        <taxon>Thermodesulfobacteriota</taxon>
        <taxon>Syntrophobacteria</taxon>
        <taxon>Syntrophobacterales</taxon>
        <taxon>Syntrophobacteraceae</taxon>
        <taxon>Desulfacinum</taxon>
    </lineage>
</organism>
<keyword evidence="3" id="KW-0067">ATP-binding</keyword>
<dbReference type="NCBIfam" id="TIGR00370">
    <property type="entry name" value="5-oxoprolinase subunit PxpB"/>
    <property type="match status" value="1"/>
</dbReference>
<feature type="domain" description="Carboxyltransferase" evidence="5">
    <location>
        <begin position="33"/>
        <end position="234"/>
    </location>
</feature>
<dbReference type="InterPro" id="IPR029000">
    <property type="entry name" value="Cyclophilin-like_dom_sf"/>
</dbReference>
<evidence type="ECO:0000313" key="6">
    <source>
        <dbReference type="EMBL" id="HFK97672.1"/>
    </source>
</evidence>
<name>A0A832EAV6_9BACT</name>
<dbReference type="SMART" id="SM00796">
    <property type="entry name" value="AHS1"/>
    <property type="match status" value="1"/>
</dbReference>
<dbReference type="EMBL" id="DSTK01000031">
    <property type="protein sequence ID" value="HFK97672.1"/>
    <property type="molecule type" value="Genomic_DNA"/>
</dbReference>
<keyword evidence="2 6" id="KW-0378">Hydrolase</keyword>
<feature type="compositionally biased region" description="Basic and acidic residues" evidence="4">
    <location>
        <begin position="1"/>
        <end position="17"/>
    </location>
</feature>
<dbReference type="EC" id="3.5.2.9" evidence="6"/>
<feature type="region of interest" description="Disordered" evidence="4">
    <location>
        <begin position="1"/>
        <end position="27"/>
    </location>
</feature>
<evidence type="ECO:0000256" key="4">
    <source>
        <dbReference type="SAM" id="MobiDB-lite"/>
    </source>
</evidence>
<comment type="caution">
    <text evidence="6">The sequence shown here is derived from an EMBL/GenBank/DDBJ whole genome shotgun (WGS) entry which is preliminary data.</text>
</comment>
<dbReference type="InterPro" id="IPR010016">
    <property type="entry name" value="PxpB"/>
</dbReference>
<dbReference type="AlphaFoldDB" id="A0A832EAV6"/>
<gene>
    <name evidence="6" type="primary">pxpB</name>
    <name evidence="6" type="ORF">ENS06_10185</name>
</gene>
<dbReference type="SUPFAM" id="SSF50891">
    <property type="entry name" value="Cyclophilin-like"/>
    <property type="match status" value="1"/>
</dbReference>